<dbReference type="GO" id="GO:0005975">
    <property type="term" value="P:carbohydrate metabolic process"/>
    <property type="evidence" value="ECO:0007669"/>
    <property type="project" value="InterPro"/>
</dbReference>
<evidence type="ECO:0000256" key="2">
    <source>
        <dbReference type="ARBA" id="ARBA00022729"/>
    </source>
</evidence>
<feature type="domain" description="GH18" evidence="8">
    <location>
        <begin position="27"/>
        <end position="371"/>
    </location>
</feature>
<reference evidence="9 10" key="1">
    <citation type="submission" date="2018-09" db="EMBL/GenBank/DDBJ databases">
        <title>A high-quality reference genome of wild soybean provides a powerful tool to mine soybean genomes.</title>
        <authorList>
            <person name="Xie M."/>
            <person name="Chung C.Y.L."/>
            <person name="Li M.-W."/>
            <person name="Wong F.-L."/>
            <person name="Chan T.-F."/>
            <person name="Lam H.-M."/>
        </authorList>
    </citation>
    <scope>NUCLEOTIDE SEQUENCE [LARGE SCALE GENOMIC DNA]</scope>
    <source>
        <strain evidence="10">cv. W05</strain>
        <tissue evidence="9">Hypocotyl of etiolated seedlings</tissue>
    </source>
</reference>
<evidence type="ECO:0000256" key="5">
    <source>
        <dbReference type="ARBA" id="ARBA00023295"/>
    </source>
</evidence>
<dbReference type="GO" id="GO:0005576">
    <property type="term" value="C:extracellular region"/>
    <property type="evidence" value="ECO:0007669"/>
    <property type="project" value="TreeGrafter"/>
</dbReference>
<dbReference type="Proteomes" id="UP000289340">
    <property type="component" value="Chromosome 11"/>
</dbReference>
<dbReference type="Gene3D" id="3.10.50.10">
    <property type="match status" value="1"/>
</dbReference>
<comment type="caution">
    <text evidence="9">The sequence shown here is derived from an EMBL/GenBank/DDBJ whole genome shotgun (WGS) entry which is preliminary data.</text>
</comment>
<feature type="chain" id="PRO_5019505996" evidence="7">
    <location>
        <begin position="22"/>
        <end position="379"/>
    </location>
</feature>
<dbReference type="InterPro" id="IPR017853">
    <property type="entry name" value="GH"/>
</dbReference>
<dbReference type="InterPro" id="IPR029070">
    <property type="entry name" value="Chitinase_insertion_sf"/>
</dbReference>
<dbReference type="PROSITE" id="PS51910">
    <property type="entry name" value="GH18_2"/>
    <property type="match status" value="1"/>
</dbReference>
<evidence type="ECO:0000256" key="3">
    <source>
        <dbReference type="ARBA" id="ARBA00022801"/>
    </source>
</evidence>
<dbReference type="CDD" id="cd02879">
    <property type="entry name" value="GH18_plant_chitinase_class_V"/>
    <property type="match status" value="1"/>
</dbReference>
<dbReference type="SMART" id="SM00636">
    <property type="entry name" value="Glyco_18"/>
    <property type="match status" value="1"/>
</dbReference>
<evidence type="ECO:0000313" key="9">
    <source>
        <dbReference type="EMBL" id="RZB81234.1"/>
    </source>
</evidence>
<dbReference type="InterPro" id="IPR001579">
    <property type="entry name" value="Glyco_hydro_18_chit_AS"/>
</dbReference>
<dbReference type="PANTHER" id="PTHR11177">
    <property type="entry name" value="CHITINASE"/>
    <property type="match status" value="1"/>
</dbReference>
<evidence type="ECO:0000259" key="8">
    <source>
        <dbReference type="PROSITE" id="PS51910"/>
    </source>
</evidence>
<keyword evidence="4" id="KW-0325">Glycoprotein</keyword>
<comment type="similarity">
    <text evidence="1">Belongs to the glycosyl hydrolase 18 family. Chitinase class V subfamily.</text>
</comment>
<dbReference type="EC" id="3.2.1.14" evidence="9"/>
<feature type="signal peptide" evidence="7">
    <location>
        <begin position="1"/>
        <end position="21"/>
    </location>
</feature>
<protein>
    <submittedName>
        <fullName evidence="9">Class V chitinase</fullName>
        <ecNumber evidence="9">3.2.1.14</ecNumber>
    </submittedName>
</protein>
<evidence type="ECO:0000256" key="1">
    <source>
        <dbReference type="ARBA" id="ARBA00008682"/>
    </source>
</evidence>
<dbReference type="InterPro" id="IPR011583">
    <property type="entry name" value="Chitinase_II/V-like_cat"/>
</dbReference>
<dbReference type="GO" id="GO:0008061">
    <property type="term" value="F:chitin binding"/>
    <property type="evidence" value="ECO:0007669"/>
    <property type="project" value="InterPro"/>
</dbReference>
<evidence type="ECO:0000256" key="4">
    <source>
        <dbReference type="ARBA" id="ARBA00023180"/>
    </source>
</evidence>
<evidence type="ECO:0000256" key="6">
    <source>
        <dbReference type="RuleBase" id="RU000489"/>
    </source>
</evidence>
<dbReference type="PANTHER" id="PTHR11177:SF396">
    <property type="entry name" value="NOD FACTOR HYDROLASE PROTEIN 1"/>
    <property type="match status" value="1"/>
</dbReference>
<gene>
    <name evidence="9" type="ORF">D0Y65_030817</name>
</gene>
<dbReference type="FunFam" id="3.10.50.10:FF:000003">
    <property type="entry name" value="Class V chitinase CHIT5b"/>
    <property type="match status" value="1"/>
</dbReference>
<dbReference type="AlphaFoldDB" id="A0A445I5F8"/>
<dbReference type="Pfam" id="PF00704">
    <property type="entry name" value="Glyco_hydro_18"/>
    <property type="match status" value="1"/>
</dbReference>
<sequence length="379" mass="41019">MASLSMLRFLFLAIFFVGITATTSTNDIKAIYWLEQPLFPPSAINTSLFTHVYYAFLAPNNVTYELDVVSNSTGTNLATFTNTLRSNVATLISIGGANSNSTLFSLIAANAAARATFINSTITVARTFGFNGIDLDWEFPRTVNEMNDLGLLFKEWRAAVSAEAAATGREPLLLTAAVYFSVDYFLSETTSLRYPVDSINENLDWVNVMSYDLNGPWSNHTGPPAGLFDPKNNASVSYGLGSWIRGGVIPKKVVMGLPLYGRTWQLLEPNVHGIGAPASGPGPGSNGAMALFQVLEFNNETGANVVCDKETASVYSYSGSYWVGYDDPKTVAVKVGFAQALSLHGYFFWAAGLDTSDWKISTQALNAWMLGIEETGGMN</sequence>
<dbReference type="SUPFAM" id="SSF54556">
    <property type="entry name" value="Chitinase insertion domain"/>
    <property type="match status" value="1"/>
</dbReference>
<evidence type="ECO:0000256" key="7">
    <source>
        <dbReference type="SAM" id="SignalP"/>
    </source>
</evidence>
<dbReference type="PROSITE" id="PS01095">
    <property type="entry name" value="GH18_1"/>
    <property type="match status" value="1"/>
</dbReference>
<dbReference type="InterPro" id="IPR001223">
    <property type="entry name" value="Glyco_hydro18_cat"/>
</dbReference>
<dbReference type="InterPro" id="IPR050314">
    <property type="entry name" value="Glycosyl_Hydrlase_18"/>
</dbReference>
<keyword evidence="10" id="KW-1185">Reference proteome</keyword>
<evidence type="ECO:0000313" key="10">
    <source>
        <dbReference type="Proteomes" id="UP000289340"/>
    </source>
</evidence>
<dbReference type="GO" id="GO:0006032">
    <property type="term" value="P:chitin catabolic process"/>
    <property type="evidence" value="ECO:0007669"/>
    <property type="project" value="TreeGrafter"/>
</dbReference>
<proteinExistence type="inferred from homology"/>
<dbReference type="Gramene" id="XM_028333438.1">
    <property type="protein sequence ID" value="XP_028189239.1"/>
    <property type="gene ID" value="LOC114375608"/>
</dbReference>
<dbReference type="SUPFAM" id="SSF51445">
    <property type="entry name" value="(Trans)glycosidases"/>
    <property type="match status" value="1"/>
</dbReference>
<keyword evidence="5 6" id="KW-0326">Glycosidase</keyword>
<keyword evidence="3 6" id="KW-0378">Hydrolase</keyword>
<dbReference type="EMBL" id="QZWG01000011">
    <property type="protein sequence ID" value="RZB81234.1"/>
    <property type="molecule type" value="Genomic_DNA"/>
</dbReference>
<accession>A0A445I5F8</accession>
<dbReference type="GO" id="GO:0008843">
    <property type="term" value="F:endochitinase activity"/>
    <property type="evidence" value="ECO:0007669"/>
    <property type="project" value="UniProtKB-EC"/>
</dbReference>
<name>A0A445I5F8_GLYSO</name>
<dbReference type="Gene3D" id="3.20.20.80">
    <property type="entry name" value="Glycosidases"/>
    <property type="match status" value="1"/>
</dbReference>
<keyword evidence="2 7" id="KW-0732">Signal</keyword>
<organism evidence="9 10">
    <name type="scientific">Glycine soja</name>
    <name type="common">Wild soybean</name>
    <dbReference type="NCBI Taxonomy" id="3848"/>
    <lineage>
        <taxon>Eukaryota</taxon>
        <taxon>Viridiplantae</taxon>
        <taxon>Streptophyta</taxon>
        <taxon>Embryophyta</taxon>
        <taxon>Tracheophyta</taxon>
        <taxon>Spermatophyta</taxon>
        <taxon>Magnoliopsida</taxon>
        <taxon>eudicotyledons</taxon>
        <taxon>Gunneridae</taxon>
        <taxon>Pentapetalae</taxon>
        <taxon>rosids</taxon>
        <taxon>fabids</taxon>
        <taxon>Fabales</taxon>
        <taxon>Fabaceae</taxon>
        <taxon>Papilionoideae</taxon>
        <taxon>50 kb inversion clade</taxon>
        <taxon>NPAAA clade</taxon>
        <taxon>indigoferoid/millettioid clade</taxon>
        <taxon>Phaseoleae</taxon>
        <taxon>Glycine</taxon>
        <taxon>Glycine subgen. Soja</taxon>
    </lineage>
</organism>